<dbReference type="PANTHER" id="PTHR46520:SF1">
    <property type="entry name" value="SERINE BETA-LACTAMASE-LIKE PROTEIN LACTB, MITOCHONDRIAL"/>
    <property type="match status" value="1"/>
</dbReference>
<evidence type="ECO:0000313" key="4">
    <source>
        <dbReference type="Proteomes" id="UP000216446"/>
    </source>
</evidence>
<dbReference type="Gene3D" id="3.40.710.10">
    <property type="entry name" value="DD-peptidase/beta-lactamase superfamily"/>
    <property type="match status" value="1"/>
</dbReference>
<dbReference type="InterPro" id="IPR001466">
    <property type="entry name" value="Beta-lactam-related"/>
</dbReference>
<dbReference type="GO" id="GO:0019216">
    <property type="term" value="P:regulation of lipid metabolic process"/>
    <property type="evidence" value="ECO:0007669"/>
    <property type="project" value="TreeGrafter"/>
</dbReference>
<keyword evidence="4" id="KW-1185">Reference proteome</keyword>
<proteinExistence type="predicted"/>
<accession>A0A259TVQ3</accession>
<protein>
    <recommendedName>
        <fullName evidence="2">Beta-lactamase-related domain-containing protein</fullName>
    </recommendedName>
</protein>
<dbReference type="PANTHER" id="PTHR46520">
    <property type="entry name" value="SERINE BETA-LACTAMASE-LIKE PROTEIN LACTB, MITOCHONDRIAL"/>
    <property type="match status" value="1"/>
</dbReference>
<dbReference type="OrthoDB" id="9793489at2"/>
<evidence type="ECO:0000256" key="1">
    <source>
        <dbReference type="SAM" id="SignalP"/>
    </source>
</evidence>
<sequence length="361" mass="37889">MPRQLLARRLALLLFLFASGASAQPATLDVAVERARAIADSAARGLPGMAIAVSVDGATVWSEGFGLADLEQRVPVTTETRFRIASVSKPMTAVAVAQLVEAGALDVDAPVQTYVPAFPEKRWAVTTRALGGHLAGIRHYQGDEYFLARPFGSVGEALTVFSADTLMYAPGTAYAYSSYGWNLISAVVEGASGEPFLNYMERRVFAPLGMAHTAADQPSALIPNRARPYERQGEAFANAPYVDNSVKWAGGGFLSTPEDLLRLGAYVTADTLGTRSRALLFTEQTTASGEGVSYGFGWALGTDARGRDVVSHSGGAVGGTSLLWVVPEAGVVVAAAMNLTGADLAWVREIAAVIADAADAD</sequence>
<dbReference type="AlphaFoldDB" id="A0A259TVQ3"/>
<feature type="chain" id="PRO_5013034321" description="Beta-lactamase-related domain-containing protein" evidence="1">
    <location>
        <begin position="24"/>
        <end position="361"/>
    </location>
</feature>
<feature type="signal peptide" evidence="1">
    <location>
        <begin position="1"/>
        <end position="23"/>
    </location>
</feature>
<reference evidence="3 4" key="1">
    <citation type="submission" date="2016-11" db="EMBL/GenBank/DDBJ databases">
        <title>Study of marine rhodopsin-containing bacteria.</title>
        <authorList>
            <person name="Yoshizawa S."/>
            <person name="Kumagai Y."/>
            <person name="Kogure K."/>
        </authorList>
    </citation>
    <scope>NUCLEOTIDE SEQUENCE [LARGE SCALE GENOMIC DNA]</scope>
    <source>
        <strain evidence="3 4">SG-29</strain>
    </source>
</reference>
<dbReference type="RefSeq" id="WP_094545408.1">
    <property type="nucleotide sequence ID" value="NZ_MQWB01000001.1"/>
</dbReference>
<dbReference type="InParanoid" id="A0A259TVQ3"/>
<gene>
    <name evidence="3" type="ORF">BSZ36_01555</name>
</gene>
<organism evidence="3 4">
    <name type="scientific">Rubricoccus marinus</name>
    <dbReference type="NCBI Taxonomy" id="716817"/>
    <lineage>
        <taxon>Bacteria</taxon>
        <taxon>Pseudomonadati</taxon>
        <taxon>Rhodothermota</taxon>
        <taxon>Rhodothermia</taxon>
        <taxon>Rhodothermales</taxon>
        <taxon>Rubricoccaceae</taxon>
        <taxon>Rubricoccus</taxon>
    </lineage>
</organism>
<dbReference type="InterPro" id="IPR012338">
    <property type="entry name" value="Beta-lactam/transpept-like"/>
</dbReference>
<comment type="caution">
    <text evidence="3">The sequence shown here is derived from an EMBL/GenBank/DDBJ whole genome shotgun (WGS) entry which is preliminary data.</text>
</comment>
<evidence type="ECO:0000259" key="2">
    <source>
        <dbReference type="Pfam" id="PF00144"/>
    </source>
</evidence>
<dbReference type="FunCoup" id="A0A259TVQ3">
    <property type="interactions" value="87"/>
</dbReference>
<evidence type="ECO:0000313" key="3">
    <source>
        <dbReference type="EMBL" id="OZC01786.1"/>
    </source>
</evidence>
<feature type="domain" description="Beta-lactamase-related" evidence="2">
    <location>
        <begin position="39"/>
        <end position="342"/>
    </location>
</feature>
<name>A0A259TVQ3_9BACT</name>
<dbReference type="InterPro" id="IPR052794">
    <property type="entry name" value="Mito_Ser_Protease_LACTB"/>
</dbReference>
<dbReference type="GO" id="GO:0008233">
    <property type="term" value="F:peptidase activity"/>
    <property type="evidence" value="ECO:0007669"/>
    <property type="project" value="TreeGrafter"/>
</dbReference>
<keyword evidence="1" id="KW-0732">Signal</keyword>
<dbReference type="Pfam" id="PF00144">
    <property type="entry name" value="Beta-lactamase"/>
    <property type="match status" value="1"/>
</dbReference>
<dbReference type="GO" id="GO:0006508">
    <property type="term" value="P:proteolysis"/>
    <property type="evidence" value="ECO:0007669"/>
    <property type="project" value="TreeGrafter"/>
</dbReference>
<dbReference type="EMBL" id="MQWB01000001">
    <property type="protein sequence ID" value="OZC01786.1"/>
    <property type="molecule type" value="Genomic_DNA"/>
</dbReference>
<dbReference type="SUPFAM" id="SSF56601">
    <property type="entry name" value="beta-lactamase/transpeptidase-like"/>
    <property type="match status" value="1"/>
</dbReference>
<dbReference type="Proteomes" id="UP000216446">
    <property type="component" value="Unassembled WGS sequence"/>
</dbReference>